<comment type="pathway">
    <text evidence="1">Mycotoxin biosynthesis.</text>
</comment>
<dbReference type="STRING" id="50376.A0A517LEX7"/>
<name>A0A517LEX7_9PEZI</name>
<comment type="similarity">
    <text evidence="2">Belongs to the ustYa family.</text>
</comment>
<dbReference type="GO" id="GO:0043386">
    <property type="term" value="P:mycotoxin biosynthetic process"/>
    <property type="evidence" value="ECO:0007669"/>
    <property type="project" value="InterPro"/>
</dbReference>
<evidence type="ECO:0000313" key="3">
    <source>
        <dbReference type="EMBL" id="QDS74192.1"/>
    </source>
</evidence>
<dbReference type="Proteomes" id="UP000316270">
    <property type="component" value="Chromosome 11"/>
</dbReference>
<evidence type="ECO:0000256" key="2">
    <source>
        <dbReference type="ARBA" id="ARBA00035112"/>
    </source>
</evidence>
<evidence type="ECO:0000256" key="1">
    <source>
        <dbReference type="ARBA" id="ARBA00004685"/>
    </source>
</evidence>
<evidence type="ECO:0000313" key="4">
    <source>
        <dbReference type="Proteomes" id="UP000316270"/>
    </source>
</evidence>
<evidence type="ECO:0008006" key="5">
    <source>
        <dbReference type="Google" id="ProtNLM"/>
    </source>
</evidence>
<proteinExistence type="inferred from homology"/>
<sequence length="299" mass="33513">MIWPTVRKLKENRWTSAQHAVYAPVEMEEGEPVSGAPLDDVGRSSIAPSLLVPLEALIRIGCVLMFLTGAGMLWASRTQTKTKTWVHGSDLWKKEIECTEQLSVYSPILSSVRYEIRDFKESTSNNTLYEGSPTTDLEEAWQALENMPAVMIPGAKLIELDRSPTQGFVETKPQKYGIGYVGTIEVFHHLHCLNVLRQYVQRDEYPAGLVPWLFKANSKNVARDHVTHCIATLREALMCNADLTPYLWFKGKAGEVAKEDFGASHKCKSWASIVDGVKEHATRIPSTAFQKGKKHDHSS</sequence>
<protein>
    <recommendedName>
        <fullName evidence="5">Tat pathway signal sequence</fullName>
    </recommendedName>
</protein>
<dbReference type="EMBL" id="CP042195">
    <property type="protein sequence ID" value="QDS74192.1"/>
    <property type="molecule type" value="Genomic_DNA"/>
</dbReference>
<dbReference type="InterPro" id="IPR021765">
    <property type="entry name" value="UstYa-like"/>
</dbReference>
<gene>
    <name evidence="3" type="ORF">FKW77_002108</name>
</gene>
<reference evidence="3 4" key="1">
    <citation type="submission" date="2019-07" db="EMBL/GenBank/DDBJ databases">
        <title>Finished genome of Venturia effusa.</title>
        <authorList>
            <person name="Young C.A."/>
            <person name="Cox M.P."/>
            <person name="Ganley A.R.D."/>
            <person name="David W.J."/>
        </authorList>
    </citation>
    <scope>NUCLEOTIDE SEQUENCE [LARGE SCALE GENOMIC DNA]</scope>
    <source>
        <strain evidence="4">albino</strain>
    </source>
</reference>
<dbReference type="AlphaFoldDB" id="A0A517LEX7"/>
<dbReference type="PANTHER" id="PTHR33365">
    <property type="entry name" value="YALI0B05434P"/>
    <property type="match status" value="1"/>
</dbReference>
<organism evidence="3 4">
    <name type="scientific">Venturia effusa</name>
    <dbReference type="NCBI Taxonomy" id="50376"/>
    <lineage>
        <taxon>Eukaryota</taxon>
        <taxon>Fungi</taxon>
        <taxon>Dikarya</taxon>
        <taxon>Ascomycota</taxon>
        <taxon>Pezizomycotina</taxon>
        <taxon>Dothideomycetes</taxon>
        <taxon>Pleosporomycetidae</taxon>
        <taxon>Venturiales</taxon>
        <taxon>Venturiaceae</taxon>
        <taxon>Venturia</taxon>
    </lineage>
</organism>
<keyword evidence="4" id="KW-1185">Reference proteome</keyword>
<accession>A0A517LEX7</accession>
<dbReference type="OrthoDB" id="3687641at2759"/>
<dbReference type="PANTHER" id="PTHR33365:SF4">
    <property type="entry name" value="CYCLOCHLOROTINE BIOSYNTHESIS PROTEIN O"/>
    <property type="match status" value="1"/>
</dbReference>
<dbReference type="Pfam" id="PF11807">
    <property type="entry name" value="UstYa"/>
    <property type="match status" value="1"/>
</dbReference>